<evidence type="ECO:0000256" key="15">
    <source>
        <dbReference type="RuleBase" id="RU003750"/>
    </source>
</evidence>
<keyword evidence="10" id="KW-0443">Lipid metabolism</keyword>
<feature type="transmembrane region" description="Helical" evidence="17">
    <location>
        <begin position="152"/>
        <end position="171"/>
    </location>
</feature>
<dbReference type="NCBIfam" id="TIGR00473">
    <property type="entry name" value="pssA"/>
    <property type="match status" value="1"/>
</dbReference>
<evidence type="ECO:0000259" key="18">
    <source>
        <dbReference type="Pfam" id="PF08009"/>
    </source>
</evidence>
<keyword evidence="12" id="KW-0594">Phospholipid biosynthesis</keyword>
<keyword evidence="13" id="KW-1208">Phospholipid metabolism</keyword>
<feature type="transmembrane region" description="Helical" evidence="17">
    <location>
        <begin position="55"/>
        <end position="71"/>
    </location>
</feature>
<keyword evidence="7 15" id="KW-0808">Transferase</keyword>
<dbReference type="EC" id="2.7.8.8" evidence="4"/>
<evidence type="ECO:0000256" key="2">
    <source>
        <dbReference type="ARBA" id="ARBA00004127"/>
    </source>
</evidence>
<feature type="transmembrane region" description="Helical" evidence="17">
    <location>
        <begin position="217"/>
        <end position="237"/>
    </location>
</feature>
<feature type="domain" description="CDP-alcohol phosphatidyltransferase C-terminal" evidence="18">
    <location>
        <begin position="216"/>
        <end position="252"/>
    </location>
</feature>
<feature type="transmembrane region" description="Helical" evidence="17">
    <location>
        <begin position="183"/>
        <end position="205"/>
    </location>
</feature>
<evidence type="ECO:0000256" key="7">
    <source>
        <dbReference type="ARBA" id="ARBA00022679"/>
    </source>
</evidence>
<evidence type="ECO:0000256" key="13">
    <source>
        <dbReference type="ARBA" id="ARBA00023264"/>
    </source>
</evidence>
<comment type="similarity">
    <text evidence="3 15">Belongs to the CDP-alcohol phosphatidyltransferase class-I family.</text>
</comment>
<evidence type="ECO:0000256" key="3">
    <source>
        <dbReference type="ARBA" id="ARBA00010441"/>
    </source>
</evidence>
<evidence type="ECO:0000256" key="8">
    <source>
        <dbReference type="ARBA" id="ARBA00022692"/>
    </source>
</evidence>
<feature type="transmembrane region" description="Helical" evidence="17">
    <location>
        <begin position="29"/>
        <end position="49"/>
    </location>
</feature>
<evidence type="ECO:0000256" key="1">
    <source>
        <dbReference type="ARBA" id="ARBA00000287"/>
    </source>
</evidence>
<feature type="transmembrane region" description="Helical" evidence="17">
    <location>
        <begin position="92"/>
        <end position="111"/>
    </location>
</feature>
<organism evidence="19 20">
    <name type="scientific">Pseudovibrio brasiliensis</name>
    <dbReference type="NCBI Taxonomy" id="1898042"/>
    <lineage>
        <taxon>Bacteria</taxon>
        <taxon>Pseudomonadati</taxon>
        <taxon>Pseudomonadota</taxon>
        <taxon>Alphaproteobacteria</taxon>
        <taxon>Hyphomicrobiales</taxon>
        <taxon>Stappiaceae</taxon>
        <taxon>Pseudovibrio</taxon>
    </lineage>
</organism>
<dbReference type="InterPro" id="IPR048254">
    <property type="entry name" value="CDP_ALCOHOL_P_TRANSF_CS"/>
</dbReference>
<keyword evidence="8 17" id="KW-0812">Transmembrane</keyword>
<feature type="transmembrane region" description="Helical" evidence="17">
    <location>
        <begin position="117"/>
        <end position="140"/>
    </location>
</feature>
<evidence type="ECO:0000256" key="5">
    <source>
        <dbReference type="ARBA" id="ARBA00017171"/>
    </source>
</evidence>
<name>A0ABX8AQW7_9HYPH</name>
<dbReference type="PANTHER" id="PTHR14269:SF61">
    <property type="entry name" value="CDP-DIACYLGLYCEROL--SERINE O-PHOSPHATIDYLTRANSFERASE"/>
    <property type="match status" value="1"/>
</dbReference>
<dbReference type="InterPro" id="IPR004533">
    <property type="entry name" value="CDP-diaglyc--ser_O-PTrfase"/>
</dbReference>
<dbReference type="PANTHER" id="PTHR14269">
    <property type="entry name" value="CDP-DIACYLGLYCEROL--GLYCEROL-3-PHOSPHATE 3-PHOSPHATIDYLTRANSFERASE-RELATED"/>
    <property type="match status" value="1"/>
</dbReference>
<evidence type="ECO:0000256" key="14">
    <source>
        <dbReference type="ARBA" id="ARBA00032361"/>
    </source>
</evidence>
<sequence length="315" mass="34304">MSNPFPPYEPGGQPANGKGSTRKRIPLRIVLPNVVTLLALCSGLTAIRMAMEDRWDMAIAAIFLAAILDALDGRVARMLKGTTKFGAELDSLADFVNFGVAPGIILYAWMLEDASSLGWIASLLFSICMALRLARFNVALDDPNKPKWANKFFTGVPAPAGALTVLLPIYLERLGVPHWNELALPVALYTMFIGLLMVSQLPTFSGKQIGTHIRREWVLPLFVVAVGIVALAASYPFECLTVISLGYLISIPFAWRSYKIHCVTGKGPHADCDVMTTEIEEESVSEDKASLKVSLEDIAKAGVPDPKQDQKDSKT</sequence>
<dbReference type="InterPro" id="IPR012616">
    <property type="entry name" value="CDP-OH_P_trans_C"/>
</dbReference>
<keyword evidence="20" id="KW-1185">Reference proteome</keyword>
<evidence type="ECO:0000256" key="17">
    <source>
        <dbReference type="SAM" id="Phobius"/>
    </source>
</evidence>
<accession>A0ABX8AQW7</accession>
<dbReference type="Gene3D" id="1.20.120.1760">
    <property type="match status" value="1"/>
</dbReference>
<proteinExistence type="inferred from homology"/>
<dbReference type="PROSITE" id="PS00379">
    <property type="entry name" value="CDP_ALCOHOL_P_TRANSF"/>
    <property type="match status" value="1"/>
</dbReference>
<evidence type="ECO:0000256" key="6">
    <source>
        <dbReference type="ARBA" id="ARBA00022516"/>
    </source>
</evidence>
<dbReference type="InterPro" id="IPR043130">
    <property type="entry name" value="CDP-OH_PTrfase_TM_dom"/>
</dbReference>
<dbReference type="Pfam" id="PF08009">
    <property type="entry name" value="CDP-OH_P_tran_2"/>
    <property type="match status" value="1"/>
</dbReference>
<dbReference type="Pfam" id="PF01066">
    <property type="entry name" value="CDP-OH_P_transf"/>
    <property type="match status" value="1"/>
</dbReference>
<evidence type="ECO:0000256" key="16">
    <source>
        <dbReference type="SAM" id="MobiDB-lite"/>
    </source>
</evidence>
<evidence type="ECO:0000256" key="4">
    <source>
        <dbReference type="ARBA" id="ARBA00013174"/>
    </source>
</evidence>
<dbReference type="InterPro" id="IPR000462">
    <property type="entry name" value="CDP-OH_P_trans"/>
</dbReference>
<evidence type="ECO:0000256" key="10">
    <source>
        <dbReference type="ARBA" id="ARBA00023098"/>
    </source>
</evidence>
<evidence type="ECO:0000313" key="20">
    <source>
        <dbReference type="Proteomes" id="UP000680706"/>
    </source>
</evidence>
<protein>
    <recommendedName>
        <fullName evidence="5">CDP-diacylglycerol--serine O-phosphatidyltransferase</fullName>
        <ecNumber evidence="4">2.7.8.8</ecNumber>
    </recommendedName>
    <alternativeName>
        <fullName evidence="14">Phosphatidylserine synthase</fullName>
    </alternativeName>
</protein>
<evidence type="ECO:0000256" key="12">
    <source>
        <dbReference type="ARBA" id="ARBA00023209"/>
    </source>
</evidence>
<gene>
    <name evidence="19" type="primary">pssA</name>
    <name evidence="19" type="ORF">KGB56_08920</name>
</gene>
<dbReference type="InterPro" id="IPR050324">
    <property type="entry name" value="CDP-alcohol_PTase-I"/>
</dbReference>
<comment type="subcellular location">
    <subcellularLocation>
        <location evidence="2">Endomembrane system</location>
        <topology evidence="2">Multi-pass membrane protein</topology>
    </subcellularLocation>
</comment>
<reference evidence="19 20" key="1">
    <citation type="journal article" date="2021" name="Angew. Chem. Int. Ed. Engl.">
        <title>A novel family of nonribosomal peptides modulate collective behavior in Pseudovibrio bacteria isolated from marine sponges.</title>
        <authorList>
            <person name="Ioca L.P."/>
            <person name="Dai Y."/>
            <person name="Kunakom S."/>
            <person name="Diaz-Espinosa J."/>
            <person name="Krunic A."/>
            <person name="Crnkovic C.M."/>
            <person name="Orjala J."/>
            <person name="Sanchez L.M."/>
            <person name="Ferreira A.G."/>
            <person name="Berlinck R.G.S."/>
            <person name="Eustaquio A.S."/>
        </authorList>
    </citation>
    <scope>NUCLEOTIDE SEQUENCE [LARGE SCALE GENOMIC DNA]</scope>
    <source>
        <strain evidence="19 20">Ab134</strain>
    </source>
</reference>
<keyword evidence="11 17" id="KW-0472">Membrane</keyword>
<dbReference type="RefSeq" id="WP_075697240.1">
    <property type="nucleotide sequence ID" value="NZ_CP074126.1"/>
</dbReference>
<comment type="catalytic activity">
    <reaction evidence="1">
        <text>a CDP-1,2-diacyl-sn-glycerol + L-serine = a 1,2-diacyl-sn-glycero-3-phospho-L-serine + CMP + H(+)</text>
        <dbReference type="Rhea" id="RHEA:16913"/>
        <dbReference type="ChEBI" id="CHEBI:15378"/>
        <dbReference type="ChEBI" id="CHEBI:33384"/>
        <dbReference type="ChEBI" id="CHEBI:57262"/>
        <dbReference type="ChEBI" id="CHEBI:58332"/>
        <dbReference type="ChEBI" id="CHEBI:60377"/>
        <dbReference type="EC" id="2.7.8.8"/>
    </reaction>
</comment>
<evidence type="ECO:0000256" key="9">
    <source>
        <dbReference type="ARBA" id="ARBA00022989"/>
    </source>
</evidence>
<dbReference type="EMBL" id="CP074126">
    <property type="protein sequence ID" value="QUS57487.1"/>
    <property type="molecule type" value="Genomic_DNA"/>
</dbReference>
<keyword evidence="6" id="KW-0444">Lipid biosynthesis</keyword>
<feature type="region of interest" description="Disordered" evidence="16">
    <location>
        <begin position="1"/>
        <end position="21"/>
    </location>
</feature>
<evidence type="ECO:0000313" key="19">
    <source>
        <dbReference type="EMBL" id="QUS57487.1"/>
    </source>
</evidence>
<evidence type="ECO:0000256" key="11">
    <source>
        <dbReference type="ARBA" id="ARBA00023136"/>
    </source>
</evidence>
<dbReference type="GO" id="GO:0003882">
    <property type="term" value="F:CDP-diacylglycerol-serine O-phosphatidyltransferase activity"/>
    <property type="evidence" value="ECO:0007669"/>
    <property type="project" value="UniProtKB-EC"/>
</dbReference>
<dbReference type="Proteomes" id="UP000680706">
    <property type="component" value="Chromosome"/>
</dbReference>
<keyword evidence="9 17" id="KW-1133">Transmembrane helix</keyword>